<evidence type="ECO:0000256" key="6">
    <source>
        <dbReference type="SAM" id="Phobius"/>
    </source>
</evidence>
<feature type="transmembrane region" description="Helical" evidence="6">
    <location>
        <begin position="27"/>
        <end position="48"/>
    </location>
</feature>
<evidence type="ECO:0000313" key="8">
    <source>
        <dbReference type="Proteomes" id="UP000606724"/>
    </source>
</evidence>
<evidence type="ECO:0000256" key="3">
    <source>
        <dbReference type="ARBA" id="ARBA00022692"/>
    </source>
</evidence>
<dbReference type="PANTHER" id="PTHR33931:SF2">
    <property type="entry name" value="HOLIN-LIKE PROTEIN CIDA"/>
    <property type="match status" value="1"/>
</dbReference>
<feature type="transmembrane region" description="Helical" evidence="6">
    <location>
        <begin position="87"/>
        <end position="108"/>
    </location>
</feature>
<evidence type="ECO:0000313" key="7">
    <source>
        <dbReference type="EMBL" id="MBD7946644.1"/>
    </source>
</evidence>
<evidence type="ECO:0000256" key="1">
    <source>
        <dbReference type="ARBA" id="ARBA00004651"/>
    </source>
</evidence>
<keyword evidence="4 6" id="KW-1133">Transmembrane helix</keyword>
<protein>
    <submittedName>
        <fullName evidence="7">CidA/LrgA family protein</fullName>
    </submittedName>
</protein>
<comment type="subcellular location">
    <subcellularLocation>
        <location evidence="1">Cell membrane</location>
        <topology evidence="1">Multi-pass membrane protein</topology>
    </subcellularLocation>
</comment>
<keyword evidence="5 6" id="KW-0472">Membrane</keyword>
<name>A0ABR8RFR3_9GAMM</name>
<gene>
    <name evidence="7" type="ORF">H9653_01150</name>
</gene>
<feature type="transmembrane region" description="Helical" evidence="6">
    <location>
        <begin position="54"/>
        <end position="75"/>
    </location>
</feature>
<feature type="transmembrane region" description="Helical" evidence="6">
    <location>
        <begin position="114"/>
        <end position="137"/>
    </location>
</feature>
<keyword evidence="8" id="KW-1185">Reference proteome</keyword>
<dbReference type="Proteomes" id="UP000606724">
    <property type="component" value="Unassembled WGS sequence"/>
</dbReference>
<accession>A0ABR8RFR3</accession>
<keyword evidence="2" id="KW-1003">Cell membrane</keyword>
<evidence type="ECO:0000256" key="4">
    <source>
        <dbReference type="ARBA" id="ARBA00022989"/>
    </source>
</evidence>
<proteinExistence type="predicted"/>
<organism evidence="7 8">
    <name type="scientific">Psychrobacter communis</name>
    <dbReference type="NCBI Taxonomy" id="2762238"/>
    <lineage>
        <taxon>Bacteria</taxon>
        <taxon>Pseudomonadati</taxon>
        <taxon>Pseudomonadota</taxon>
        <taxon>Gammaproteobacteria</taxon>
        <taxon>Moraxellales</taxon>
        <taxon>Moraxellaceae</taxon>
        <taxon>Psychrobacter</taxon>
    </lineage>
</organism>
<sequence length="163" mass="18643">MRNLNIRLLLSFVAENKLTLQQFCRQSWLHVLMQCAIIAAVWYCAAILVELLHLPVSSGVLGVFLMLILLMSGAIKVNWVRLGAKFVLGELVLMFIPLMMSILQYKALFISKGWQLMLTIILSTAMVMLSSALTFIMGRRLQRRLYRHQIHKAQLNLKNDNNA</sequence>
<dbReference type="RefSeq" id="WP_191689822.1">
    <property type="nucleotide sequence ID" value="NZ_JACSQR010000002.1"/>
</dbReference>
<comment type="caution">
    <text evidence="7">The sequence shown here is derived from an EMBL/GenBank/DDBJ whole genome shotgun (WGS) entry which is preliminary data.</text>
</comment>
<dbReference type="Pfam" id="PF03788">
    <property type="entry name" value="LrgA"/>
    <property type="match status" value="1"/>
</dbReference>
<dbReference type="InterPro" id="IPR005538">
    <property type="entry name" value="LrgA/CidA"/>
</dbReference>
<dbReference type="EMBL" id="JACSQR010000002">
    <property type="protein sequence ID" value="MBD7946644.1"/>
    <property type="molecule type" value="Genomic_DNA"/>
</dbReference>
<evidence type="ECO:0000256" key="5">
    <source>
        <dbReference type="ARBA" id="ARBA00023136"/>
    </source>
</evidence>
<keyword evidence="3 6" id="KW-0812">Transmembrane</keyword>
<evidence type="ECO:0000256" key="2">
    <source>
        <dbReference type="ARBA" id="ARBA00022475"/>
    </source>
</evidence>
<reference evidence="7 8" key="1">
    <citation type="submission" date="2020-08" db="EMBL/GenBank/DDBJ databases">
        <title>A Genomic Blueprint of the Chicken Gut Microbiome.</title>
        <authorList>
            <person name="Gilroy R."/>
            <person name="Ravi A."/>
            <person name="Getino M."/>
            <person name="Pursley I."/>
            <person name="Horton D.L."/>
            <person name="Alikhan N.-F."/>
            <person name="Baker D."/>
            <person name="Gharbi K."/>
            <person name="Hall N."/>
            <person name="Watson M."/>
            <person name="Adriaenssens E.M."/>
            <person name="Foster-Nyarko E."/>
            <person name="Jarju S."/>
            <person name="Secka A."/>
            <person name="Antonio M."/>
            <person name="Oren A."/>
            <person name="Chaudhuri R."/>
            <person name="La Ragione R.M."/>
            <person name="Hildebrand F."/>
            <person name="Pallen M.J."/>
        </authorList>
    </citation>
    <scope>NUCLEOTIDE SEQUENCE [LARGE SCALE GENOMIC DNA]</scope>
    <source>
        <strain evidence="7 8">Sa4CVA2</strain>
    </source>
</reference>
<dbReference type="PANTHER" id="PTHR33931">
    <property type="entry name" value="HOLIN-LIKE PROTEIN CIDA-RELATED"/>
    <property type="match status" value="1"/>
</dbReference>